<reference evidence="2 3" key="1">
    <citation type="journal article" date="2019" name="Environ. Microbiol.">
        <title>Species interactions and distinct microbial communities in high Arctic permafrost affected cryosols are associated with the CH4 and CO2 gas fluxes.</title>
        <authorList>
            <person name="Altshuler I."/>
            <person name="Hamel J."/>
            <person name="Turney S."/>
            <person name="Magnuson E."/>
            <person name="Levesque R."/>
            <person name="Greer C."/>
            <person name="Whyte L.G."/>
        </authorList>
    </citation>
    <scope>NUCLEOTIDE SEQUENCE [LARGE SCALE GENOMIC DNA]</scope>
    <source>
        <strain evidence="2 3">S13Y</strain>
    </source>
</reference>
<evidence type="ECO:0000313" key="2">
    <source>
        <dbReference type="EMBL" id="TPG05991.1"/>
    </source>
</evidence>
<organism evidence="2 3">
    <name type="scientific">Rhodanobacter glycinis</name>
    <dbReference type="NCBI Taxonomy" id="582702"/>
    <lineage>
        <taxon>Bacteria</taxon>
        <taxon>Pseudomonadati</taxon>
        <taxon>Pseudomonadota</taxon>
        <taxon>Gammaproteobacteria</taxon>
        <taxon>Lysobacterales</taxon>
        <taxon>Rhodanobacteraceae</taxon>
        <taxon>Rhodanobacter</taxon>
    </lineage>
</organism>
<dbReference type="EMBL" id="RCZO01000009">
    <property type="protein sequence ID" value="TPG05991.1"/>
    <property type="molecule type" value="Genomic_DNA"/>
</dbReference>
<dbReference type="NCBIfam" id="TIGR04063">
    <property type="entry name" value="stp3"/>
    <property type="match status" value="1"/>
</dbReference>
<gene>
    <name evidence="2" type="ORF">EAH88_15280</name>
</gene>
<accession>A0A502C240</accession>
<dbReference type="PANTHER" id="PTHR45947">
    <property type="entry name" value="SULFOQUINOVOSYL TRANSFERASE SQD2"/>
    <property type="match status" value="1"/>
</dbReference>
<dbReference type="PANTHER" id="PTHR45947:SF3">
    <property type="entry name" value="SULFOQUINOVOSYL TRANSFERASE SQD2"/>
    <property type="match status" value="1"/>
</dbReference>
<dbReference type="RefSeq" id="WP_140654274.1">
    <property type="nucleotide sequence ID" value="NZ_RCZO01000009.1"/>
</dbReference>
<dbReference type="Gene3D" id="3.40.50.2000">
    <property type="entry name" value="Glycogen Phosphorylase B"/>
    <property type="match status" value="2"/>
</dbReference>
<dbReference type="InterPro" id="IPR024004">
    <property type="entry name" value="PEP-CTERM/XrtA_GlycosylTrfase"/>
</dbReference>
<protein>
    <submittedName>
        <fullName evidence="2">Glycosyltransferase, exosortase A system-associated</fullName>
    </submittedName>
</protein>
<dbReference type="Proteomes" id="UP000319486">
    <property type="component" value="Unassembled WGS sequence"/>
</dbReference>
<evidence type="ECO:0000259" key="1">
    <source>
        <dbReference type="Pfam" id="PF13579"/>
    </source>
</evidence>
<keyword evidence="3" id="KW-1185">Reference proteome</keyword>
<dbReference type="CDD" id="cd03794">
    <property type="entry name" value="GT4_WbuB-like"/>
    <property type="match status" value="1"/>
</dbReference>
<dbReference type="InterPro" id="IPR028098">
    <property type="entry name" value="Glyco_trans_4-like_N"/>
</dbReference>
<dbReference type="AlphaFoldDB" id="A0A502C240"/>
<comment type="caution">
    <text evidence="2">The sequence shown here is derived from an EMBL/GenBank/DDBJ whole genome shotgun (WGS) entry which is preliminary data.</text>
</comment>
<proteinExistence type="predicted"/>
<feature type="domain" description="Glycosyltransferase subfamily 4-like N-terminal" evidence="1">
    <location>
        <begin position="38"/>
        <end position="212"/>
    </location>
</feature>
<sequence length="434" mass="48158">MSKMSSIARPPDDSRTSAADRPLRILHVLDHSLPLHSGYTFRTLAILGQQRALGWETIQLTGPKQGSGRQREEQIDDWIFHRTPSASALAAKLPLLRYRYLMKALQTRLAEVVAKVCPDIIHAHSPVLNAFPALAVGRAARIPVVYEVRAFWEDAAVDQGTAREWGPRYRLTRAMESRALQRADAVTTICDGLRGDMLKRGIPADKITVIPNAVDLSLFRFTDTADTELLQKFGLTPGHTLGFAGSFYAYEGLDALLRAMPLVLREVPQARLLLLGGGPQEDDLQALASQLGLERAVHFAGRVPHNEMTRYYSAMDVMVYPRVSRRLTELVTPLKPLEAMAMGKLVVASDVGGHRELIRDGHNGRLFPAGSVDALARCLINLLKTPETWGGMIINGRAYVAGERTWEASVERYRAVYANVLYRHPQGERKADGR</sequence>
<dbReference type="GO" id="GO:0016758">
    <property type="term" value="F:hexosyltransferase activity"/>
    <property type="evidence" value="ECO:0007669"/>
    <property type="project" value="TreeGrafter"/>
</dbReference>
<dbReference type="Pfam" id="PF13579">
    <property type="entry name" value="Glyco_trans_4_4"/>
    <property type="match status" value="1"/>
</dbReference>
<name>A0A502C240_9GAMM</name>
<dbReference type="Pfam" id="PF13692">
    <property type="entry name" value="Glyco_trans_1_4"/>
    <property type="match status" value="1"/>
</dbReference>
<keyword evidence="2" id="KW-0808">Transferase</keyword>
<dbReference type="InterPro" id="IPR050194">
    <property type="entry name" value="Glycosyltransferase_grp1"/>
</dbReference>
<evidence type="ECO:0000313" key="3">
    <source>
        <dbReference type="Proteomes" id="UP000319486"/>
    </source>
</evidence>
<dbReference type="SUPFAM" id="SSF53756">
    <property type="entry name" value="UDP-Glycosyltransferase/glycogen phosphorylase"/>
    <property type="match status" value="1"/>
</dbReference>